<dbReference type="EMBL" id="CP150951">
    <property type="protein sequence ID" value="WZC47484.1"/>
    <property type="molecule type" value="Genomic_DNA"/>
</dbReference>
<proteinExistence type="predicted"/>
<dbReference type="InterPro" id="IPR049492">
    <property type="entry name" value="BD-FAE-like_dom"/>
</dbReference>
<gene>
    <name evidence="4" type="ORF">AABB29_11155</name>
</gene>
<evidence type="ECO:0000259" key="3">
    <source>
        <dbReference type="Pfam" id="PF20434"/>
    </source>
</evidence>
<dbReference type="Gene3D" id="3.40.50.1820">
    <property type="entry name" value="alpha/beta hydrolase"/>
    <property type="match status" value="1"/>
</dbReference>
<reference evidence="5" key="1">
    <citation type="submission" date="2024-04" db="EMBL/GenBank/DDBJ databases">
        <title>Phylogenomic analyses of a clade within the roseobacter group suggest taxonomic reassignments of species of the genera Aestuariivita, Citreicella, Loktanella, Nautella, Pelagibaca, Ruegeria, Thalassobius, Thiobacimonas and Tropicibacter, and the proposal o.</title>
        <authorList>
            <person name="Jeon C.O."/>
        </authorList>
    </citation>
    <scope>NUCLEOTIDE SEQUENCE [LARGE SCALE GENOMIC DNA]</scope>
    <source>
        <strain evidence="5">BS5-3</strain>
    </source>
</reference>
<dbReference type="Pfam" id="PF20434">
    <property type="entry name" value="BD-FAE"/>
    <property type="match status" value="1"/>
</dbReference>
<feature type="chain" id="PRO_5046685315" evidence="2">
    <location>
        <begin position="22"/>
        <end position="271"/>
    </location>
</feature>
<dbReference type="Proteomes" id="UP001440612">
    <property type="component" value="Chromosome"/>
</dbReference>
<accession>A0ABZ2V2I6</accession>
<keyword evidence="2" id="KW-0732">Signal</keyword>
<evidence type="ECO:0000256" key="2">
    <source>
        <dbReference type="SAM" id="SignalP"/>
    </source>
</evidence>
<feature type="signal peptide" evidence="2">
    <location>
        <begin position="1"/>
        <end position="21"/>
    </location>
</feature>
<dbReference type="InterPro" id="IPR029058">
    <property type="entry name" value="AB_hydrolase_fold"/>
</dbReference>
<keyword evidence="1 4" id="KW-0378">Hydrolase</keyword>
<dbReference type="InterPro" id="IPR050300">
    <property type="entry name" value="GDXG_lipolytic_enzyme"/>
</dbReference>
<protein>
    <submittedName>
        <fullName evidence="4">Alpha/beta hydrolase fold domain-containing protein</fullName>
    </submittedName>
</protein>
<evidence type="ECO:0000256" key="1">
    <source>
        <dbReference type="ARBA" id="ARBA00022801"/>
    </source>
</evidence>
<sequence>MLKRIFFLPLILALIGAAAGAQERQEFAYGGDPLQRLDLYRAAQSTNAPIIVMLHGGAWRDGDKRARGVWQNKAAYWTARGYLFVSVNTRLLPDAHPTQQAQDLAAAMAFIQQNAARVGGNPDQIILMGHSAGAHVAALLATRNDLRRAAGVQPWAGTIVLDTAALDLETVMNDDPARLYLQAFGRGADYWRAASPLRHISRQEGPFLVVCSALRDDACPAAESFAQAAAAQRVDVTIAPQPLSHAQINRRLGQSSSYTATVDNWITSALQ</sequence>
<keyword evidence="5" id="KW-1185">Reference proteome</keyword>
<evidence type="ECO:0000313" key="4">
    <source>
        <dbReference type="EMBL" id="WZC47484.1"/>
    </source>
</evidence>
<dbReference type="SUPFAM" id="SSF53474">
    <property type="entry name" value="alpha/beta-Hydrolases"/>
    <property type="match status" value="1"/>
</dbReference>
<dbReference type="RefSeq" id="WP_341365604.1">
    <property type="nucleotide sequence ID" value="NZ_CP150951.2"/>
</dbReference>
<dbReference type="PANTHER" id="PTHR48081:SF33">
    <property type="entry name" value="KYNURENINE FORMAMIDASE"/>
    <property type="match status" value="1"/>
</dbReference>
<dbReference type="GO" id="GO:0016787">
    <property type="term" value="F:hydrolase activity"/>
    <property type="evidence" value="ECO:0007669"/>
    <property type="project" value="UniProtKB-KW"/>
</dbReference>
<evidence type="ECO:0000313" key="5">
    <source>
        <dbReference type="Proteomes" id="UP001440612"/>
    </source>
</evidence>
<dbReference type="PANTHER" id="PTHR48081">
    <property type="entry name" value="AB HYDROLASE SUPERFAMILY PROTEIN C4A8.06C"/>
    <property type="match status" value="1"/>
</dbReference>
<organism evidence="4 5">
    <name type="scientific">Yoonia phaeophyticola</name>
    <dbReference type="NCBI Taxonomy" id="3137369"/>
    <lineage>
        <taxon>Bacteria</taxon>
        <taxon>Pseudomonadati</taxon>
        <taxon>Pseudomonadota</taxon>
        <taxon>Alphaproteobacteria</taxon>
        <taxon>Rhodobacterales</taxon>
        <taxon>Paracoccaceae</taxon>
        <taxon>Yoonia</taxon>
    </lineage>
</organism>
<feature type="domain" description="BD-FAE-like" evidence="3">
    <location>
        <begin position="37"/>
        <end position="224"/>
    </location>
</feature>
<name>A0ABZ2V2I6_9RHOB</name>